<dbReference type="SUPFAM" id="SSF52172">
    <property type="entry name" value="CheY-like"/>
    <property type="match status" value="1"/>
</dbReference>
<dbReference type="Gene3D" id="2.40.50.1020">
    <property type="entry name" value="LytTr DNA-binding domain"/>
    <property type="match status" value="1"/>
</dbReference>
<evidence type="ECO:0000313" key="5">
    <source>
        <dbReference type="EMBL" id="SEU38376.1"/>
    </source>
</evidence>
<gene>
    <name evidence="4" type="ORF">MFU01_80360</name>
    <name evidence="5" type="ORF">SAMN05443572_11338</name>
</gene>
<proteinExistence type="predicted"/>
<dbReference type="PANTHER" id="PTHR37299">
    <property type="entry name" value="TRANSCRIPTIONAL REGULATOR-RELATED"/>
    <property type="match status" value="1"/>
</dbReference>
<comment type="caution">
    <text evidence="4">The sequence shown here is derived from an EMBL/GenBank/DDBJ whole genome shotgun (WGS) entry which is preliminary data.</text>
</comment>
<dbReference type="Proteomes" id="UP000321514">
    <property type="component" value="Unassembled WGS sequence"/>
</dbReference>
<dbReference type="STRING" id="1334629.MFUL124B02_09910"/>
<dbReference type="OrthoDB" id="1490554at2"/>
<organism evidence="4 7">
    <name type="scientific">Myxococcus fulvus</name>
    <dbReference type="NCBI Taxonomy" id="33"/>
    <lineage>
        <taxon>Bacteria</taxon>
        <taxon>Pseudomonadati</taxon>
        <taxon>Myxococcota</taxon>
        <taxon>Myxococcia</taxon>
        <taxon>Myxococcales</taxon>
        <taxon>Cystobacterineae</taxon>
        <taxon>Myxococcaceae</taxon>
        <taxon>Myxococcus</taxon>
    </lineage>
</organism>
<keyword evidence="6" id="KW-1185">Reference proteome</keyword>
<dbReference type="InterPro" id="IPR011006">
    <property type="entry name" value="CheY-like_superfamily"/>
</dbReference>
<name>A0A511TFP4_MYXFU</name>
<dbReference type="PROSITE" id="PS50930">
    <property type="entry name" value="HTH_LYTTR"/>
    <property type="match status" value="1"/>
</dbReference>
<dbReference type="Pfam" id="PF00072">
    <property type="entry name" value="Response_reg"/>
    <property type="match status" value="1"/>
</dbReference>
<dbReference type="RefSeq" id="WP_074958331.1">
    <property type="nucleotide sequence ID" value="NZ_BJXR01000072.1"/>
</dbReference>
<dbReference type="Pfam" id="PF04397">
    <property type="entry name" value="LytTR"/>
    <property type="match status" value="1"/>
</dbReference>
<dbReference type="AlphaFoldDB" id="A0A511TFP4"/>
<dbReference type="InterPro" id="IPR001789">
    <property type="entry name" value="Sig_transdc_resp-reg_receiver"/>
</dbReference>
<dbReference type="GO" id="GO:0000156">
    <property type="term" value="F:phosphorelay response regulator activity"/>
    <property type="evidence" value="ECO:0007669"/>
    <property type="project" value="InterPro"/>
</dbReference>
<keyword evidence="1" id="KW-0597">Phosphoprotein</keyword>
<evidence type="ECO:0000313" key="7">
    <source>
        <dbReference type="Proteomes" id="UP000321514"/>
    </source>
</evidence>
<dbReference type="InterPro" id="IPR046947">
    <property type="entry name" value="LytR-like"/>
</dbReference>
<evidence type="ECO:0000313" key="4">
    <source>
        <dbReference type="EMBL" id="GEN12999.1"/>
    </source>
</evidence>
<evidence type="ECO:0000259" key="3">
    <source>
        <dbReference type="PROSITE" id="PS50930"/>
    </source>
</evidence>
<dbReference type="Gene3D" id="3.40.50.2300">
    <property type="match status" value="1"/>
</dbReference>
<dbReference type="Proteomes" id="UP000183760">
    <property type="component" value="Unassembled WGS sequence"/>
</dbReference>
<dbReference type="EMBL" id="FOIB01000013">
    <property type="protein sequence ID" value="SEU38376.1"/>
    <property type="molecule type" value="Genomic_DNA"/>
</dbReference>
<evidence type="ECO:0000313" key="6">
    <source>
        <dbReference type="Proteomes" id="UP000183760"/>
    </source>
</evidence>
<dbReference type="PROSITE" id="PS50110">
    <property type="entry name" value="RESPONSE_REGULATORY"/>
    <property type="match status" value="1"/>
</dbReference>
<reference evidence="5 6" key="1">
    <citation type="submission" date="2016-10" db="EMBL/GenBank/DDBJ databases">
        <authorList>
            <person name="Varghese N."/>
            <person name="Submissions S."/>
        </authorList>
    </citation>
    <scope>NUCLEOTIDE SEQUENCE [LARGE SCALE GENOMIC DNA]</scope>
    <source>
        <strain evidence="5 6">DSM 16525</strain>
    </source>
</reference>
<dbReference type="PANTHER" id="PTHR37299:SF1">
    <property type="entry name" value="STAGE 0 SPORULATION PROTEIN A HOMOLOG"/>
    <property type="match status" value="1"/>
</dbReference>
<dbReference type="InterPro" id="IPR007492">
    <property type="entry name" value="LytTR_DNA-bd_dom"/>
</dbReference>
<accession>A0A511TFP4</accession>
<dbReference type="EMBL" id="BJXR01000072">
    <property type="protein sequence ID" value="GEN12999.1"/>
    <property type="molecule type" value="Genomic_DNA"/>
</dbReference>
<dbReference type="SMART" id="SM00448">
    <property type="entry name" value="REC"/>
    <property type="match status" value="1"/>
</dbReference>
<evidence type="ECO:0000256" key="1">
    <source>
        <dbReference type="PROSITE-ProRule" id="PRU00169"/>
    </source>
</evidence>
<sequence length="261" mass="29923">MTQPIRVLIVDDEPLARARLKELLSEESDMAVIGECRDGNEAIDAIGRQRPDLVLLDVQMPEPDGFGVLRAVSREYQPAVIFVTAHRDFAVQAFEANALDYLLKPFDQERFRLSLSRVRERRRTGATELDAELVERLESLSSRLTPASERYATRLVAKVGWRMRFLRVEDIDYLEAEGNYVCVHQGKQSFLTRETMNAVEEKLDPRDFVRIHRSLIVRLDRVEEVEPLAPGEMVLTLRDGTKLTSGRSYRARLQRALDLPS</sequence>
<feature type="domain" description="Response regulatory" evidence="2">
    <location>
        <begin position="6"/>
        <end position="119"/>
    </location>
</feature>
<feature type="domain" description="HTH LytTR-type" evidence="3">
    <location>
        <begin position="155"/>
        <end position="259"/>
    </location>
</feature>
<keyword evidence="4" id="KW-0238">DNA-binding</keyword>
<evidence type="ECO:0000259" key="2">
    <source>
        <dbReference type="PROSITE" id="PS50110"/>
    </source>
</evidence>
<protein>
    <submittedName>
        <fullName evidence="4">DNA-binding response regulator</fullName>
    </submittedName>
    <submittedName>
        <fullName evidence="5">Two component transcriptional regulator, LytTR family</fullName>
    </submittedName>
</protein>
<feature type="modified residue" description="4-aspartylphosphate" evidence="1">
    <location>
        <position position="57"/>
    </location>
</feature>
<dbReference type="SMART" id="SM00850">
    <property type="entry name" value="LytTR"/>
    <property type="match status" value="1"/>
</dbReference>
<reference evidence="4 7" key="2">
    <citation type="submission" date="2019-07" db="EMBL/GenBank/DDBJ databases">
        <title>Whole genome shotgun sequence of Myxococcus fulvus NBRC 100333.</title>
        <authorList>
            <person name="Hosoyama A."/>
            <person name="Uohara A."/>
            <person name="Ohji S."/>
            <person name="Ichikawa N."/>
        </authorList>
    </citation>
    <scope>NUCLEOTIDE SEQUENCE [LARGE SCALE GENOMIC DNA]</scope>
    <source>
        <strain evidence="4 7">NBRC 100333</strain>
    </source>
</reference>
<dbReference type="GO" id="GO:0003677">
    <property type="term" value="F:DNA binding"/>
    <property type="evidence" value="ECO:0007669"/>
    <property type="project" value="UniProtKB-KW"/>
</dbReference>